<comment type="function">
    <text evidence="12">Catalyzes the phosphorylation of ribose at O-5 in a reaction requiring ATP and magnesium. The resulting D-ribose-5-phosphate can then be used either for sythesis of nucleotides, histidine, and tryptophan, or as a component of the pentose phosphate pathway.</text>
</comment>
<dbReference type="GO" id="GO:0004747">
    <property type="term" value="F:ribokinase activity"/>
    <property type="evidence" value="ECO:0007669"/>
    <property type="project" value="UniProtKB-EC"/>
</dbReference>
<dbReference type="RefSeq" id="WP_306066991.1">
    <property type="nucleotide sequence ID" value="NZ_JAROCA020000001.1"/>
</dbReference>
<dbReference type="HAMAP" id="MF_01987">
    <property type="entry name" value="Ribokinase"/>
    <property type="match status" value="1"/>
</dbReference>
<comment type="activity regulation">
    <text evidence="12">Activated by a monovalent cation that binds near, but not in, the active site. The most likely occupant of the site in vivo is potassium. Ion binding induces a conformational change that may alter substrate affinity.</text>
</comment>
<keyword evidence="5 12" id="KW-0479">Metal-binding</keyword>
<evidence type="ECO:0000256" key="11">
    <source>
        <dbReference type="ARBA" id="ARBA00023277"/>
    </source>
</evidence>
<dbReference type="CDD" id="cd01174">
    <property type="entry name" value="ribokinase"/>
    <property type="match status" value="1"/>
</dbReference>
<dbReference type="InterPro" id="IPR011611">
    <property type="entry name" value="PfkB_dom"/>
</dbReference>
<feature type="active site" description="Proton acceptor" evidence="12">
    <location>
        <position position="242"/>
    </location>
</feature>
<feature type="binding site" evidence="12">
    <location>
        <position position="188"/>
    </location>
    <ligand>
        <name>ATP</name>
        <dbReference type="ChEBI" id="CHEBI:30616"/>
    </ligand>
</feature>
<feature type="binding site" evidence="12">
    <location>
        <begin position="16"/>
        <end position="18"/>
    </location>
    <ligand>
        <name>substrate</name>
    </ligand>
</feature>
<evidence type="ECO:0000256" key="5">
    <source>
        <dbReference type="ARBA" id="ARBA00022723"/>
    </source>
</evidence>
<comment type="caution">
    <text evidence="14">The sequence shown here is derived from an EMBL/GenBank/DDBJ whole genome shotgun (WGS) entry which is preliminary data.</text>
</comment>
<comment type="subcellular location">
    <subcellularLocation>
        <location evidence="12">Cytoplasm</location>
    </subcellularLocation>
</comment>
<proteinExistence type="inferred from homology"/>
<dbReference type="PRINTS" id="PR00990">
    <property type="entry name" value="RIBOKINASE"/>
</dbReference>
<gene>
    <name evidence="12 14" type="primary">rbsK</name>
    <name evidence="14" type="ORF">P5G51_014050</name>
</gene>
<evidence type="ECO:0000256" key="12">
    <source>
        <dbReference type="HAMAP-Rule" id="MF_01987"/>
    </source>
</evidence>
<name>A0ABU5CLM2_9BACI</name>
<dbReference type="PANTHER" id="PTHR10584">
    <property type="entry name" value="SUGAR KINASE"/>
    <property type="match status" value="1"/>
</dbReference>
<evidence type="ECO:0000256" key="2">
    <source>
        <dbReference type="ARBA" id="ARBA00012035"/>
    </source>
</evidence>
<comment type="catalytic activity">
    <reaction evidence="12">
        <text>D-ribose + ATP = D-ribose 5-phosphate + ADP + H(+)</text>
        <dbReference type="Rhea" id="RHEA:13697"/>
        <dbReference type="ChEBI" id="CHEBI:15378"/>
        <dbReference type="ChEBI" id="CHEBI:30616"/>
        <dbReference type="ChEBI" id="CHEBI:47013"/>
        <dbReference type="ChEBI" id="CHEBI:78346"/>
        <dbReference type="ChEBI" id="CHEBI:456216"/>
        <dbReference type="EC" id="2.7.1.15"/>
    </reaction>
</comment>
<evidence type="ECO:0000313" key="15">
    <source>
        <dbReference type="Proteomes" id="UP001228376"/>
    </source>
</evidence>
<feature type="binding site" evidence="12">
    <location>
        <position position="242"/>
    </location>
    <ligand>
        <name>substrate</name>
    </ligand>
</feature>
<dbReference type="Gene3D" id="3.40.1190.20">
    <property type="match status" value="1"/>
</dbReference>
<evidence type="ECO:0000256" key="3">
    <source>
        <dbReference type="ARBA" id="ARBA00016943"/>
    </source>
</evidence>
<dbReference type="EMBL" id="JAROCA020000001">
    <property type="protein sequence ID" value="MDY0406360.1"/>
    <property type="molecule type" value="Genomic_DNA"/>
</dbReference>
<keyword evidence="8 12" id="KW-0067">ATP-binding</keyword>
<dbReference type="PROSITE" id="PS00584">
    <property type="entry name" value="PFKB_KINASES_2"/>
    <property type="match status" value="1"/>
</dbReference>
<dbReference type="InterPro" id="IPR011877">
    <property type="entry name" value="Ribokinase"/>
</dbReference>
<keyword evidence="10 12" id="KW-0630">Potassium</keyword>
<dbReference type="PANTHER" id="PTHR10584:SF166">
    <property type="entry name" value="RIBOKINASE"/>
    <property type="match status" value="1"/>
</dbReference>
<evidence type="ECO:0000256" key="1">
    <source>
        <dbReference type="ARBA" id="ARBA00005380"/>
    </source>
</evidence>
<dbReference type="EC" id="2.7.1.15" evidence="2 12"/>
<feature type="binding site" evidence="12">
    <location>
        <position position="275"/>
    </location>
    <ligand>
        <name>K(+)</name>
        <dbReference type="ChEBI" id="CHEBI:29103"/>
    </ligand>
</feature>
<keyword evidence="15" id="KW-1185">Reference proteome</keyword>
<feature type="binding site" evidence="12">
    <location>
        <position position="236"/>
    </location>
    <ligand>
        <name>K(+)</name>
        <dbReference type="ChEBI" id="CHEBI:29103"/>
    </ligand>
</feature>
<reference evidence="14 15" key="1">
    <citation type="submission" date="2023-10" db="EMBL/GenBank/DDBJ databases">
        <title>179-bfca-hs.</title>
        <authorList>
            <person name="Miliotis G."/>
            <person name="Sengupta P."/>
            <person name="Hameed A."/>
            <person name="Chuvochina M."/>
            <person name="Mcdonagh F."/>
            <person name="Simpson A.C."/>
            <person name="Singh N.K."/>
            <person name="Rekha P.D."/>
            <person name="Raman K."/>
            <person name="Hugenholtz P."/>
            <person name="Venkateswaran K."/>
        </authorList>
    </citation>
    <scope>NUCLEOTIDE SEQUENCE [LARGE SCALE GENOMIC DNA]</scope>
    <source>
        <strain evidence="14 15">179-BFC-A-HS</strain>
    </source>
</reference>
<dbReference type="InterPro" id="IPR029056">
    <property type="entry name" value="Ribokinase-like"/>
</dbReference>
<evidence type="ECO:0000256" key="8">
    <source>
        <dbReference type="ARBA" id="ARBA00022840"/>
    </source>
</evidence>
<feature type="binding site" evidence="12">
    <location>
        <position position="238"/>
    </location>
    <ligand>
        <name>K(+)</name>
        <dbReference type="ChEBI" id="CHEBI:29103"/>
    </ligand>
</feature>
<comment type="cofactor">
    <cofactor evidence="12">
        <name>Mg(2+)</name>
        <dbReference type="ChEBI" id="CHEBI:18420"/>
    </cofactor>
    <text evidence="12">Requires a divalent cation, most likely magnesium in vivo, as an electrophilic catalyst to aid phosphoryl group transfer. It is the chelate of the metal and the nucleotide that is the actual substrate.</text>
</comment>
<feature type="binding site" evidence="12">
    <location>
        <position position="266"/>
    </location>
    <ligand>
        <name>ATP</name>
        <dbReference type="ChEBI" id="CHEBI:30616"/>
    </ligand>
</feature>
<feature type="binding site" evidence="12">
    <location>
        <begin position="241"/>
        <end position="242"/>
    </location>
    <ligand>
        <name>ATP</name>
        <dbReference type="ChEBI" id="CHEBI:30616"/>
    </ligand>
</feature>
<evidence type="ECO:0000259" key="13">
    <source>
        <dbReference type="Pfam" id="PF00294"/>
    </source>
</evidence>
<keyword evidence="7 12" id="KW-0418">Kinase</keyword>
<feature type="binding site" evidence="12">
    <location>
        <position position="272"/>
    </location>
    <ligand>
        <name>K(+)</name>
        <dbReference type="ChEBI" id="CHEBI:29103"/>
    </ligand>
</feature>
<evidence type="ECO:0000256" key="7">
    <source>
        <dbReference type="ARBA" id="ARBA00022777"/>
    </source>
</evidence>
<keyword evidence="11 12" id="KW-0119">Carbohydrate metabolism</keyword>
<dbReference type="NCBIfam" id="TIGR02152">
    <property type="entry name" value="D_ribokin_bact"/>
    <property type="match status" value="1"/>
</dbReference>
<evidence type="ECO:0000256" key="10">
    <source>
        <dbReference type="ARBA" id="ARBA00022958"/>
    </source>
</evidence>
<comment type="similarity">
    <text evidence="1">Belongs to the carbohydrate kinase pfkB family.</text>
</comment>
<dbReference type="Pfam" id="PF00294">
    <property type="entry name" value="PfkB"/>
    <property type="match status" value="1"/>
</dbReference>
<keyword evidence="4 12" id="KW-0808">Transferase</keyword>
<sequence>MDKNKQPRVCVVGSINMDLTVTTQVMPQQGETVLGDDFATYPGGKGANQAVAAARLGAEVHIIGALGEDVFGKTLYDHLKQESVLLDGIKKIADTPTGVASIILSENDNRIIVAPGANVQVTPELVEAKRDIIKSSNIVLLQLEIPIKSVVKTVEIANAYGVPVIVNPAPYQQLPVSVVNGATFLTPNEIEAAAMTKVAAMDLQQKLIVTKGSAGVAFYRNGKEELVPAFTVNAKDTTGAGDTFNGALAVALANGRELADAVLFANGAAALSVTKIGAQAGMPSMTEVEDFLKTQE</sequence>
<feature type="binding site" evidence="12">
    <location>
        <begin position="44"/>
        <end position="48"/>
    </location>
    <ligand>
        <name>substrate</name>
    </ligand>
</feature>
<dbReference type="SUPFAM" id="SSF53613">
    <property type="entry name" value="Ribokinase-like"/>
    <property type="match status" value="1"/>
</dbReference>
<comment type="similarity">
    <text evidence="12">Belongs to the carbohydrate kinase PfkB family. Ribokinase subfamily.</text>
</comment>
<organism evidence="14 15">
    <name type="scientific">Tigheibacillus jepli</name>
    <dbReference type="NCBI Taxonomy" id="3035914"/>
    <lineage>
        <taxon>Bacteria</taxon>
        <taxon>Bacillati</taxon>
        <taxon>Bacillota</taxon>
        <taxon>Bacilli</taxon>
        <taxon>Bacillales</taxon>
        <taxon>Bacillaceae</taxon>
        <taxon>Tigheibacillus</taxon>
    </lineage>
</organism>
<protein>
    <recommendedName>
        <fullName evidence="3 12">Ribokinase</fullName>
        <shortName evidence="12">RK</shortName>
        <ecNumber evidence="2 12">2.7.1.15</ecNumber>
    </recommendedName>
</protein>
<keyword evidence="9 12" id="KW-0460">Magnesium</keyword>
<feature type="binding site" evidence="12">
    <location>
        <begin position="210"/>
        <end position="215"/>
    </location>
    <ligand>
        <name>ATP</name>
        <dbReference type="ChEBI" id="CHEBI:30616"/>
    </ligand>
</feature>
<comment type="caution">
    <text evidence="12">Lacks conserved residue(s) required for the propagation of feature annotation.</text>
</comment>
<dbReference type="Proteomes" id="UP001228376">
    <property type="component" value="Unassembled WGS sequence"/>
</dbReference>
<feature type="binding site" evidence="12">
    <location>
        <position position="277"/>
    </location>
    <ligand>
        <name>K(+)</name>
        <dbReference type="ChEBI" id="CHEBI:29103"/>
    </ligand>
</feature>
<evidence type="ECO:0000256" key="9">
    <source>
        <dbReference type="ARBA" id="ARBA00022842"/>
    </source>
</evidence>
<accession>A0ABU5CLM2</accession>
<feature type="domain" description="Carbohydrate kinase PfkB" evidence="13">
    <location>
        <begin position="8"/>
        <end position="284"/>
    </location>
</feature>
<dbReference type="InterPro" id="IPR002139">
    <property type="entry name" value="Ribo/fructo_kinase"/>
</dbReference>
<evidence type="ECO:0000313" key="14">
    <source>
        <dbReference type="EMBL" id="MDY0406360.1"/>
    </source>
</evidence>
<evidence type="ECO:0000256" key="4">
    <source>
        <dbReference type="ARBA" id="ARBA00022679"/>
    </source>
</evidence>
<keyword evidence="12" id="KW-0963">Cytoplasm</keyword>
<evidence type="ECO:0000256" key="6">
    <source>
        <dbReference type="ARBA" id="ARBA00022741"/>
    </source>
</evidence>
<comment type="subunit">
    <text evidence="12">Homodimer.</text>
</comment>
<comment type="pathway">
    <text evidence="12">Carbohydrate metabolism; D-ribose degradation; D-ribose 5-phosphate from beta-D-ribopyranose: step 2/2.</text>
</comment>
<keyword evidence="6 12" id="KW-0547">Nucleotide-binding</keyword>
<feature type="binding site" evidence="12">
    <location>
        <position position="144"/>
    </location>
    <ligand>
        <name>substrate</name>
    </ligand>
</feature>
<dbReference type="InterPro" id="IPR002173">
    <property type="entry name" value="Carboh/pur_kinase_PfkB_CS"/>
</dbReference>